<dbReference type="AlphaFoldDB" id="A0AAV6U6C3"/>
<accession>A0AAV6U6C3</accession>
<evidence type="ECO:0000256" key="2">
    <source>
        <dbReference type="SAM" id="MobiDB-lite"/>
    </source>
</evidence>
<evidence type="ECO:0000313" key="4">
    <source>
        <dbReference type="Proteomes" id="UP000827092"/>
    </source>
</evidence>
<feature type="region of interest" description="Disordered" evidence="2">
    <location>
        <begin position="1"/>
        <end position="28"/>
    </location>
</feature>
<dbReference type="Proteomes" id="UP000827092">
    <property type="component" value="Unassembled WGS sequence"/>
</dbReference>
<proteinExistence type="predicted"/>
<feature type="compositionally biased region" description="Acidic residues" evidence="2">
    <location>
        <begin position="1"/>
        <end position="12"/>
    </location>
</feature>
<comment type="caution">
    <text evidence="3">The sequence shown here is derived from an EMBL/GenBank/DDBJ whole genome shotgun (WGS) entry which is preliminary data.</text>
</comment>
<name>A0AAV6U6C3_9ARAC</name>
<gene>
    <name evidence="3" type="ORF">JTE90_004013</name>
</gene>
<reference evidence="3 4" key="1">
    <citation type="journal article" date="2022" name="Nat. Ecol. Evol.">
        <title>A masculinizing supergene underlies an exaggerated male reproductive morph in a spider.</title>
        <authorList>
            <person name="Hendrickx F."/>
            <person name="De Corte Z."/>
            <person name="Sonet G."/>
            <person name="Van Belleghem S.M."/>
            <person name="Kostlbacher S."/>
            <person name="Vangestel C."/>
        </authorList>
    </citation>
    <scope>NUCLEOTIDE SEQUENCE [LARGE SCALE GENOMIC DNA]</scope>
    <source>
        <strain evidence="3">W744_W776</strain>
    </source>
</reference>
<keyword evidence="4" id="KW-1185">Reference proteome</keyword>
<protein>
    <submittedName>
        <fullName evidence="3">Uncharacterized protein</fullName>
    </submittedName>
</protein>
<dbReference type="EMBL" id="JAFNEN010000643">
    <property type="protein sequence ID" value="KAG8179184.1"/>
    <property type="molecule type" value="Genomic_DNA"/>
</dbReference>
<organism evidence="3 4">
    <name type="scientific">Oedothorax gibbosus</name>
    <dbReference type="NCBI Taxonomy" id="931172"/>
    <lineage>
        <taxon>Eukaryota</taxon>
        <taxon>Metazoa</taxon>
        <taxon>Ecdysozoa</taxon>
        <taxon>Arthropoda</taxon>
        <taxon>Chelicerata</taxon>
        <taxon>Arachnida</taxon>
        <taxon>Araneae</taxon>
        <taxon>Araneomorphae</taxon>
        <taxon>Entelegynae</taxon>
        <taxon>Araneoidea</taxon>
        <taxon>Linyphiidae</taxon>
        <taxon>Erigoninae</taxon>
        <taxon>Oedothorax</taxon>
    </lineage>
</organism>
<keyword evidence="1" id="KW-0175">Coiled coil</keyword>
<evidence type="ECO:0000313" key="3">
    <source>
        <dbReference type="EMBL" id="KAG8179184.1"/>
    </source>
</evidence>
<evidence type="ECO:0000256" key="1">
    <source>
        <dbReference type="SAM" id="Coils"/>
    </source>
</evidence>
<sequence length="275" mass="30796">MPSDAEDQDGDSTDLAMENTGTGGSSQNGLNILATTASKFMINIKILVTSLNNRVNQEARKLNQKDRSDLLELTGKVLLTCMQAEAEFILSDGKIKDLEELIANKDKKIFDLQSQIANSDVTLETIDGKLQRLIETYQDNQKLINELLNKLPEGDTSDISAKNLKIDEAPVMVIDTNDNATALSYRDALMARAPELNIPNPMDLVIPRANRLIVKMRDTSNLEKFKNIIDNDPNLNKLALAKISKCRKDRLILFGPQHKLQRQHIYTNKLSLFGF</sequence>
<feature type="coiled-coil region" evidence="1">
    <location>
        <begin position="95"/>
        <end position="150"/>
    </location>
</feature>